<name>A0A8J2JXC9_9HEXA</name>
<organism evidence="3 4">
    <name type="scientific">Allacma fusca</name>
    <dbReference type="NCBI Taxonomy" id="39272"/>
    <lineage>
        <taxon>Eukaryota</taxon>
        <taxon>Metazoa</taxon>
        <taxon>Ecdysozoa</taxon>
        <taxon>Arthropoda</taxon>
        <taxon>Hexapoda</taxon>
        <taxon>Collembola</taxon>
        <taxon>Symphypleona</taxon>
        <taxon>Sminthuridae</taxon>
        <taxon>Allacma</taxon>
    </lineage>
</organism>
<reference evidence="3" key="1">
    <citation type="submission" date="2021-06" db="EMBL/GenBank/DDBJ databases">
        <authorList>
            <person name="Hodson N. C."/>
            <person name="Mongue J. A."/>
            <person name="Jaron S. K."/>
        </authorList>
    </citation>
    <scope>NUCLEOTIDE SEQUENCE</scope>
</reference>
<evidence type="ECO:0000313" key="4">
    <source>
        <dbReference type="Proteomes" id="UP000708208"/>
    </source>
</evidence>
<sequence>MPRTIVRQRSQSLGDLPIKSVLKAKNVRVKVQSKKDGWLKVDFSFDADPPLPESNEPTPLKENDFPPEYDELEKQVKILNRDKNLEKWLRQSKVRLPKGVDISAVKDKLREFEKRFAKDEKDTREDQIPYYEHLKAKLHSLNEDGHLEQWLDTLEYKPKDVSLIKQRMQDYFKTQAKNAIPRTQPREKPGVNPSTKSSQHIPGKLWERFLEMPPLQKTAIVVGITVVAAGAGILTWTLIGAAFPPVFAVVQGQFAGFFAEFAFEMNRIRNEVSFSLLSLTVEQAKPLSRAWRDQFLIWKYI</sequence>
<keyword evidence="4" id="KW-1185">Reference proteome</keyword>
<comment type="caution">
    <text evidence="3">The sequence shown here is derived from an EMBL/GenBank/DDBJ whole genome shotgun (WGS) entry which is preliminary data.</text>
</comment>
<dbReference type="OrthoDB" id="8294900at2759"/>
<keyword evidence="2" id="KW-1133">Transmembrane helix</keyword>
<dbReference type="Proteomes" id="UP000708208">
    <property type="component" value="Unassembled WGS sequence"/>
</dbReference>
<dbReference type="EMBL" id="CAJVCH010161987">
    <property type="protein sequence ID" value="CAG7728322.1"/>
    <property type="molecule type" value="Genomic_DNA"/>
</dbReference>
<dbReference type="AlphaFoldDB" id="A0A8J2JXC9"/>
<keyword evidence="2" id="KW-0812">Transmembrane</keyword>
<keyword evidence="2" id="KW-0472">Membrane</keyword>
<evidence type="ECO:0000256" key="2">
    <source>
        <dbReference type="SAM" id="Phobius"/>
    </source>
</evidence>
<protein>
    <submittedName>
        <fullName evidence="3">Uncharacterized protein</fullName>
    </submittedName>
</protein>
<gene>
    <name evidence="3" type="ORF">AFUS01_LOCUS17111</name>
</gene>
<feature type="region of interest" description="Disordered" evidence="1">
    <location>
        <begin position="181"/>
        <end position="200"/>
    </location>
</feature>
<evidence type="ECO:0000313" key="3">
    <source>
        <dbReference type="EMBL" id="CAG7728322.1"/>
    </source>
</evidence>
<evidence type="ECO:0000256" key="1">
    <source>
        <dbReference type="SAM" id="MobiDB-lite"/>
    </source>
</evidence>
<feature type="transmembrane region" description="Helical" evidence="2">
    <location>
        <begin position="218"/>
        <end position="239"/>
    </location>
</feature>
<proteinExistence type="predicted"/>
<accession>A0A8J2JXC9</accession>